<evidence type="ECO:0000256" key="1">
    <source>
        <dbReference type="SAM" id="Phobius"/>
    </source>
</evidence>
<dbReference type="AlphaFoldDB" id="A0AAQ3TBH7"/>
<dbReference type="PANTHER" id="PTHR35128">
    <property type="entry name" value="SECRETION-REGULATING GUANINE NUCLEOTIDE EXCHANGE FACTOR"/>
    <property type="match status" value="1"/>
</dbReference>
<sequence>MSGTSAASHRWSKPSVPPDILRRLAPILTTPVVLLLLLLLAAATVCLYSQSAARSYESRGVVPPLSSPTVETIHGAHAIWELPVVAPTRAVLFVAHGCRCRPENFWPPSPRCPGCAGLPEDVAITERALRRRFAVLAVASAGECWSLGKEVNAAKRLIRSWTAKNGLEGLPVVALGASSGGYFVSRLAAKMSLAAVVIMIAEGAFGGSAGALPAVYPPAMFIHMPKDKRRAALVEKNSKMLMEKGVEVKELQSLELPLTSTLLSERIPGLDRGLSERILTAFVEEGFVDEKGYMKEDGRATPWKDALVRRGFWEEVSPLADHIQEELNLAYGYHEMTSLHTDEMFDWVEKHLR</sequence>
<dbReference type="PANTHER" id="PTHR35128:SF1">
    <property type="entry name" value="SECRETION-REGULATING GUANINE NUCLEOTIDE EXCHANGE FACTOR"/>
    <property type="match status" value="1"/>
</dbReference>
<evidence type="ECO:0000313" key="3">
    <source>
        <dbReference type="Proteomes" id="UP001341281"/>
    </source>
</evidence>
<proteinExistence type="predicted"/>
<dbReference type="SUPFAM" id="SSF53474">
    <property type="entry name" value="alpha/beta-Hydrolases"/>
    <property type="match status" value="1"/>
</dbReference>
<protein>
    <submittedName>
        <fullName evidence="2">Uncharacterized protein</fullName>
    </submittedName>
</protein>
<gene>
    <name evidence="2" type="ORF">U9M48_017718</name>
</gene>
<feature type="transmembrane region" description="Helical" evidence="1">
    <location>
        <begin position="191"/>
        <end position="216"/>
    </location>
</feature>
<keyword evidence="1" id="KW-0812">Transmembrane</keyword>
<keyword evidence="1" id="KW-0472">Membrane</keyword>
<organism evidence="2 3">
    <name type="scientific">Paspalum notatum var. saurae</name>
    <dbReference type="NCBI Taxonomy" id="547442"/>
    <lineage>
        <taxon>Eukaryota</taxon>
        <taxon>Viridiplantae</taxon>
        <taxon>Streptophyta</taxon>
        <taxon>Embryophyta</taxon>
        <taxon>Tracheophyta</taxon>
        <taxon>Spermatophyta</taxon>
        <taxon>Magnoliopsida</taxon>
        <taxon>Liliopsida</taxon>
        <taxon>Poales</taxon>
        <taxon>Poaceae</taxon>
        <taxon>PACMAD clade</taxon>
        <taxon>Panicoideae</taxon>
        <taxon>Andropogonodae</taxon>
        <taxon>Paspaleae</taxon>
        <taxon>Paspalinae</taxon>
        <taxon>Paspalum</taxon>
    </lineage>
</organism>
<keyword evidence="1" id="KW-1133">Transmembrane helix</keyword>
<dbReference type="InterPro" id="IPR029058">
    <property type="entry name" value="AB_hydrolase_fold"/>
</dbReference>
<keyword evidence="3" id="KW-1185">Reference proteome</keyword>
<name>A0AAQ3TBH7_PASNO</name>
<evidence type="ECO:0000313" key="2">
    <source>
        <dbReference type="EMBL" id="WVZ68829.1"/>
    </source>
</evidence>
<feature type="transmembrane region" description="Helical" evidence="1">
    <location>
        <begin position="24"/>
        <end position="49"/>
    </location>
</feature>
<dbReference type="EMBL" id="CP144748">
    <property type="protein sequence ID" value="WVZ68829.1"/>
    <property type="molecule type" value="Genomic_DNA"/>
</dbReference>
<accession>A0AAQ3TBH7</accession>
<reference evidence="2 3" key="1">
    <citation type="submission" date="2024-02" db="EMBL/GenBank/DDBJ databases">
        <title>High-quality chromosome-scale genome assembly of Pensacola bahiagrass (Paspalum notatum Flugge var. saurae).</title>
        <authorList>
            <person name="Vega J.M."/>
            <person name="Podio M."/>
            <person name="Orjuela J."/>
            <person name="Siena L.A."/>
            <person name="Pessino S.C."/>
            <person name="Combes M.C."/>
            <person name="Mariac C."/>
            <person name="Albertini E."/>
            <person name="Pupilli F."/>
            <person name="Ortiz J.P.A."/>
            <person name="Leblanc O."/>
        </authorList>
    </citation>
    <scope>NUCLEOTIDE SEQUENCE [LARGE SCALE GENOMIC DNA]</scope>
    <source>
        <strain evidence="2">R1</strain>
        <tissue evidence="2">Leaf</tissue>
    </source>
</reference>
<dbReference type="Proteomes" id="UP001341281">
    <property type="component" value="Chromosome 04"/>
</dbReference>
<dbReference type="Gene3D" id="3.40.50.1820">
    <property type="entry name" value="alpha/beta hydrolase"/>
    <property type="match status" value="1"/>
</dbReference>